<dbReference type="AlphaFoldDB" id="A0A327LZ85"/>
<sequence>MAAVGILLRHARILPSPGRRGNMSLGLGWPGGRRRGGPAASPRLTARPGIRVSAHRAGARPANREVCMHPGVRGLVCAALLALPIAAAPAWAQRALTIGAQTPPSALDPHYHNTQNNNQVARMVFEPLFELDTKAQFQPRLARSMRPVDDLTWEVKLNTAARFHDGTPFEAEDVAFTFARVPTVPNSPALFTPQVRSIASIEVVDPETILLRTREPNPLMRYDMSGPVILSRTIHGPNPQTADFNSGRLMLGTGPYRFVSWQQGERLELASNAAWHGGPVEPWDRVLYRFIPQPGARTAALLAGEVDLIDYVPVQDVPRLEKDRRFALFQIDSITFVYLAPDAMRETSPFVTDRQGKPLPANPLADRRVRQALSLAIPRQQIAERLYSGLASPADQFAAPVAEHRLEGLGPLPHDPARARALLAEAGFGQGFRLTLHGPNGFFPSDDNLLQAIAQGFSRIGIEAQVQTLPPANLFTRATNRDFSLFMTYFSSYLSLNPLRQVVMTRDAERGHGPFNRQRYSNPEVDHPLAAALTTMDEAKRKALTQQASRALLEDMGVIPVINLRNVWAGRRDRVVYEPSPPNHTEPRLARPPG</sequence>
<evidence type="ECO:0000256" key="2">
    <source>
        <dbReference type="ARBA" id="ARBA00005695"/>
    </source>
</evidence>
<proteinExistence type="inferred from homology"/>
<reference evidence="6" key="1">
    <citation type="submission" date="2018-06" db="EMBL/GenBank/DDBJ databases">
        <authorList>
            <person name="Khan S.A."/>
        </authorList>
    </citation>
    <scope>NUCLEOTIDE SEQUENCE [LARGE SCALE GENOMIC DNA]</scope>
    <source>
        <strain evidence="6">DB-1506</strain>
    </source>
</reference>
<dbReference type="CDD" id="cd08498">
    <property type="entry name" value="PBP2_NikA_DppA_OppA_like_2"/>
    <property type="match status" value="1"/>
</dbReference>
<evidence type="ECO:0000313" key="6">
    <source>
        <dbReference type="Proteomes" id="UP000249065"/>
    </source>
</evidence>
<protein>
    <submittedName>
        <fullName evidence="5">ABC transporter substrate-binding protein</fullName>
    </submittedName>
</protein>
<comment type="similarity">
    <text evidence="2">Belongs to the bacterial solute-binding protein 5 family.</text>
</comment>
<dbReference type="InterPro" id="IPR000914">
    <property type="entry name" value="SBP_5_dom"/>
</dbReference>
<dbReference type="GO" id="GO:0015833">
    <property type="term" value="P:peptide transport"/>
    <property type="evidence" value="ECO:0007669"/>
    <property type="project" value="TreeGrafter"/>
</dbReference>
<name>A0A327LZ85_9PROT</name>
<dbReference type="InterPro" id="IPR030678">
    <property type="entry name" value="Peptide/Ni-bd"/>
</dbReference>
<dbReference type="GO" id="GO:0043190">
    <property type="term" value="C:ATP-binding cassette (ABC) transporter complex"/>
    <property type="evidence" value="ECO:0007669"/>
    <property type="project" value="InterPro"/>
</dbReference>
<dbReference type="PANTHER" id="PTHR30290">
    <property type="entry name" value="PERIPLASMIC BINDING COMPONENT OF ABC TRANSPORTER"/>
    <property type="match status" value="1"/>
</dbReference>
<organism evidence="5 6">
    <name type="scientific">Roseicella frigidaeris</name>
    <dbReference type="NCBI Taxonomy" id="2230885"/>
    <lineage>
        <taxon>Bacteria</taxon>
        <taxon>Pseudomonadati</taxon>
        <taxon>Pseudomonadota</taxon>
        <taxon>Alphaproteobacteria</taxon>
        <taxon>Acetobacterales</taxon>
        <taxon>Roseomonadaceae</taxon>
        <taxon>Roseicella</taxon>
    </lineage>
</organism>
<dbReference type="Gene3D" id="3.10.105.10">
    <property type="entry name" value="Dipeptide-binding Protein, Domain 3"/>
    <property type="match status" value="1"/>
</dbReference>
<dbReference type="Pfam" id="PF00496">
    <property type="entry name" value="SBP_bac_5"/>
    <property type="match status" value="1"/>
</dbReference>
<evidence type="ECO:0000259" key="4">
    <source>
        <dbReference type="Pfam" id="PF00496"/>
    </source>
</evidence>
<dbReference type="SUPFAM" id="SSF53850">
    <property type="entry name" value="Periplasmic binding protein-like II"/>
    <property type="match status" value="1"/>
</dbReference>
<comment type="subcellular location">
    <subcellularLocation>
        <location evidence="1">Periplasm</location>
    </subcellularLocation>
</comment>
<dbReference type="Gene3D" id="3.90.76.10">
    <property type="entry name" value="Dipeptide-binding Protein, Domain 1"/>
    <property type="match status" value="1"/>
</dbReference>
<evidence type="ECO:0000256" key="3">
    <source>
        <dbReference type="ARBA" id="ARBA00022729"/>
    </source>
</evidence>
<dbReference type="Gene3D" id="3.40.190.10">
    <property type="entry name" value="Periplasmic binding protein-like II"/>
    <property type="match status" value="1"/>
</dbReference>
<dbReference type="InterPro" id="IPR039424">
    <property type="entry name" value="SBP_5"/>
</dbReference>
<accession>A0A327LZ85</accession>
<dbReference type="GO" id="GO:0030288">
    <property type="term" value="C:outer membrane-bounded periplasmic space"/>
    <property type="evidence" value="ECO:0007669"/>
    <property type="project" value="UniProtKB-ARBA"/>
</dbReference>
<dbReference type="PIRSF" id="PIRSF002741">
    <property type="entry name" value="MppA"/>
    <property type="match status" value="1"/>
</dbReference>
<comment type="caution">
    <text evidence="5">The sequence shown here is derived from an EMBL/GenBank/DDBJ whole genome shotgun (WGS) entry which is preliminary data.</text>
</comment>
<dbReference type="PANTHER" id="PTHR30290:SF38">
    <property type="entry name" value="D,D-DIPEPTIDE-BINDING PERIPLASMIC PROTEIN DDPA-RELATED"/>
    <property type="match status" value="1"/>
</dbReference>
<feature type="domain" description="Solute-binding protein family 5" evidence="4">
    <location>
        <begin position="137"/>
        <end position="492"/>
    </location>
</feature>
<gene>
    <name evidence="5" type="ORF">DOO78_23300</name>
</gene>
<dbReference type="EMBL" id="QLIX01000029">
    <property type="protein sequence ID" value="RAI55979.1"/>
    <property type="molecule type" value="Genomic_DNA"/>
</dbReference>
<dbReference type="OrthoDB" id="9803988at2"/>
<evidence type="ECO:0000256" key="1">
    <source>
        <dbReference type="ARBA" id="ARBA00004418"/>
    </source>
</evidence>
<keyword evidence="3" id="KW-0732">Signal</keyword>
<keyword evidence="6" id="KW-1185">Reference proteome</keyword>
<evidence type="ECO:0000313" key="5">
    <source>
        <dbReference type="EMBL" id="RAI55979.1"/>
    </source>
</evidence>
<dbReference type="GO" id="GO:1904680">
    <property type="term" value="F:peptide transmembrane transporter activity"/>
    <property type="evidence" value="ECO:0007669"/>
    <property type="project" value="TreeGrafter"/>
</dbReference>
<dbReference type="Proteomes" id="UP000249065">
    <property type="component" value="Unassembled WGS sequence"/>
</dbReference>